<dbReference type="EMBL" id="CP048020">
    <property type="protein sequence ID" value="QHX43364.1"/>
    <property type="molecule type" value="Genomic_DNA"/>
</dbReference>
<protein>
    <submittedName>
        <fullName evidence="2">NifU family protein</fullName>
    </submittedName>
</protein>
<proteinExistence type="predicted"/>
<evidence type="ECO:0000313" key="2">
    <source>
        <dbReference type="EMBL" id="QHX43364.1"/>
    </source>
</evidence>
<evidence type="ECO:0000313" key="3">
    <source>
        <dbReference type="Proteomes" id="UP000464374"/>
    </source>
</evidence>
<dbReference type="Pfam" id="PF01106">
    <property type="entry name" value="NifU"/>
    <property type="match status" value="1"/>
</dbReference>
<evidence type="ECO:0000259" key="1">
    <source>
        <dbReference type="Pfam" id="PF01106"/>
    </source>
</evidence>
<feature type="domain" description="NIF system FeS cluster assembly NifU C-terminal" evidence="1">
    <location>
        <begin position="6"/>
        <end position="69"/>
    </location>
</feature>
<dbReference type="Gene3D" id="3.30.300.130">
    <property type="entry name" value="Fe-S cluster assembly (FSCA)"/>
    <property type="match status" value="1"/>
</dbReference>
<sequence length="94" mass="10552">MYEELEKTLDTYVRPLLRAHGGDMQVVDFTDGVVKFKLHGHCAGCPAADFTTENLIQTELMEHMPEVKQAVLINEVSQSLLDEARSILKQRHGG</sequence>
<dbReference type="GeneID" id="301460346"/>
<gene>
    <name evidence="2" type="ORF">GWP43_07775</name>
</gene>
<dbReference type="AlphaFoldDB" id="A0A6P1Y1M4"/>
<name>A0A6P1Y1M4_9SPIR</name>
<dbReference type="GO" id="GO:0005506">
    <property type="term" value="F:iron ion binding"/>
    <property type="evidence" value="ECO:0007669"/>
    <property type="project" value="InterPro"/>
</dbReference>
<dbReference type="GO" id="GO:0016226">
    <property type="term" value="P:iron-sulfur cluster assembly"/>
    <property type="evidence" value="ECO:0007669"/>
    <property type="project" value="InterPro"/>
</dbReference>
<dbReference type="InterPro" id="IPR001075">
    <property type="entry name" value="NIF_FeS_clus_asmbl_NifU_C"/>
</dbReference>
<dbReference type="PANTHER" id="PTHR11178">
    <property type="entry name" value="IRON-SULFUR CLUSTER SCAFFOLD PROTEIN NFU-RELATED"/>
    <property type="match status" value="1"/>
</dbReference>
<dbReference type="Proteomes" id="UP000464374">
    <property type="component" value="Chromosome"/>
</dbReference>
<dbReference type="RefSeq" id="WP_016517772.1">
    <property type="nucleotide sequence ID" value="NZ_CP048020.1"/>
</dbReference>
<dbReference type="SUPFAM" id="SSF117916">
    <property type="entry name" value="Fe-S cluster assembly (FSCA) domain-like"/>
    <property type="match status" value="1"/>
</dbReference>
<organism evidence="2 3">
    <name type="scientific">Treponema vincentii</name>
    <dbReference type="NCBI Taxonomy" id="69710"/>
    <lineage>
        <taxon>Bacteria</taxon>
        <taxon>Pseudomonadati</taxon>
        <taxon>Spirochaetota</taxon>
        <taxon>Spirochaetia</taxon>
        <taxon>Spirochaetales</taxon>
        <taxon>Treponemataceae</taxon>
        <taxon>Treponema</taxon>
    </lineage>
</organism>
<dbReference type="KEGG" id="trz:GWP43_07775"/>
<dbReference type="InterPro" id="IPR034904">
    <property type="entry name" value="FSCA_dom_sf"/>
</dbReference>
<accession>A0A6P1Y1M4</accession>
<dbReference type="GO" id="GO:0051536">
    <property type="term" value="F:iron-sulfur cluster binding"/>
    <property type="evidence" value="ECO:0007669"/>
    <property type="project" value="InterPro"/>
</dbReference>
<reference evidence="2 3" key="1">
    <citation type="submission" date="2020-01" db="EMBL/GenBank/DDBJ databases">
        <title>Complete genome sequence of a human oral phylogroup 1 Treponema sp. strain ATCC 700766, originally isolated from periodontitis dental plaque.</title>
        <authorList>
            <person name="Chan Y."/>
            <person name="Huo Y.-B."/>
            <person name="Yu X.-L."/>
            <person name="Zeng H."/>
            <person name="Leung W.-K."/>
            <person name="Watt R.M."/>
        </authorList>
    </citation>
    <scope>NUCLEOTIDE SEQUENCE [LARGE SCALE GENOMIC DNA]</scope>
    <source>
        <strain evidence="2 3">OMZ 804</strain>
    </source>
</reference>